<keyword evidence="1" id="KW-0472">Membrane</keyword>
<protein>
    <recommendedName>
        <fullName evidence="4">Endoplasmic reticulum transmembrane protein</fullName>
    </recommendedName>
</protein>
<name>A0AAW1TAJ3_9CHLO</name>
<organism evidence="2 3">
    <name type="scientific">Apatococcus fuscideae</name>
    <dbReference type="NCBI Taxonomy" id="2026836"/>
    <lineage>
        <taxon>Eukaryota</taxon>
        <taxon>Viridiplantae</taxon>
        <taxon>Chlorophyta</taxon>
        <taxon>core chlorophytes</taxon>
        <taxon>Trebouxiophyceae</taxon>
        <taxon>Chlorellales</taxon>
        <taxon>Chlorellaceae</taxon>
        <taxon>Apatococcus</taxon>
    </lineage>
</organism>
<dbReference type="EMBL" id="JALJOV010000130">
    <property type="protein sequence ID" value="KAK9866831.1"/>
    <property type="molecule type" value="Genomic_DNA"/>
</dbReference>
<evidence type="ECO:0000256" key="1">
    <source>
        <dbReference type="SAM" id="Phobius"/>
    </source>
</evidence>
<keyword evidence="1" id="KW-0812">Transmembrane</keyword>
<evidence type="ECO:0008006" key="4">
    <source>
        <dbReference type="Google" id="ProtNLM"/>
    </source>
</evidence>
<dbReference type="AlphaFoldDB" id="A0AAW1TAJ3"/>
<evidence type="ECO:0000313" key="2">
    <source>
        <dbReference type="EMBL" id="KAK9866831.1"/>
    </source>
</evidence>
<accession>A0AAW1TAJ3</accession>
<keyword evidence="1" id="KW-1133">Transmembrane helix</keyword>
<reference evidence="2 3" key="1">
    <citation type="journal article" date="2024" name="Nat. Commun.">
        <title>Phylogenomics reveals the evolutionary origins of lichenization in chlorophyte algae.</title>
        <authorList>
            <person name="Puginier C."/>
            <person name="Libourel C."/>
            <person name="Otte J."/>
            <person name="Skaloud P."/>
            <person name="Haon M."/>
            <person name="Grisel S."/>
            <person name="Petersen M."/>
            <person name="Berrin J.G."/>
            <person name="Delaux P.M."/>
            <person name="Dal Grande F."/>
            <person name="Keller J."/>
        </authorList>
    </citation>
    <scope>NUCLEOTIDE SEQUENCE [LARGE SCALE GENOMIC DNA]</scope>
    <source>
        <strain evidence="2 3">SAG 2523</strain>
    </source>
</reference>
<dbReference type="Proteomes" id="UP001485043">
    <property type="component" value="Unassembled WGS sequence"/>
</dbReference>
<feature type="transmembrane region" description="Helical" evidence="1">
    <location>
        <begin position="6"/>
        <end position="26"/>
    </location>
</feature>
<proteinExistence type="predicted"/>
<comment type="caution">
    <text evidence="2">The sequence shown here is derived from an EMBL/GenBank/DDBJ whole genome shotgun (WGS) entry which is preliminary data.</text>
</comment>
<evidence type="ECO:0000313" key="3">
    <source>
        <dbReference type="Proteomes" id="UP001485043"/>
    </source>
</evidence>
<gene>
    <name evidence="2" type="ORF">WJX84_005177</name>
</gene>
<keyword evidence="3" id="KW-1185">Reference proteome</keyword>
<feature type="transmembrane region" description="Helical" evidence="1">
    <location>
        <begin position="47"/>
        <end position="64"/>
    </location>
</feature>
<sequence length="130" mass="13905">MLGFALPMYIIGAFQACIAIGLLLPAPFNEPAVQFCLLSKSSNGRTAIITLTGFMVFMLLAPLWDLYRLHVYAEAAQGGGSASLERRETEATANLNAVMSGSSIVTTFILRKLGVVLHENSVLQGKSKAT</sequence>